<evidence type="ECO:0000313" key="1">
    <source>
        <dbReference type="EMBL" id="KAG8586802.1"/>
    </source>
</evidence>
<organism evidence="1 2">
    <name type="scientific">Engystomops pustulosus</name>
    <name type="common">Tungara frog</name>
    <name type="synonym">Physalaemus pustulosus</name>
    <dbReference type="NCBI Taxonomy" id="76066"/>
    <lineage>
        <taxon>Eukaryota</taxon>
        <taxon>Metazoa</taxon>
        <taxon>Chordata</taxon>
        <taxon>Craniata</taxon>
        <taxon>Vertebrata</taxon>
        <taxon>Euteleostomi</taxon>
        <taxon>Amphibia</taxon>
        <taxon>Batrachia</taxon>
        <taxon>Anura</taxon>
        <taxon>Neobatrachia</taxon>
        <taxon>Hyloidea</taxon>
        <taxon>Leptodactylidae</taxon>
        <taxon>Leiuperinae</taxon>
        <taxon>Engystomops</taxon>
    </lineage>
</organism>
<name>A0AAV7CRU4_ENGPU</name>
<dbReference type="Proteomes" id="UP000824782">
    <property type="component" value="Unassembled WGS sequence"/>
</dbReference>
<proteinExistence type="predicted"/>
<dbReference type="AlphaFoldDB" id="A0AAV7CRU4"/>
<gene>
    <name evidence="1" type="ORF">GDO81_005485</name>
</gene>
<sequence>MVTSLVGTVSAFVRIMKPILELPRPMVLKQRPVKKPEKGGIQKVIAKASYRCVALRDRKCLDVLYLSGEQ</sequence>
<reference evidence="1" key="1">
    <citation type="thesis" date="2020" institute="ProQuest LLC" country="789 East Eisenhower Parkway, Ann Arbor, MI, USA">
        <title>Comparative Genomics and Chromosome Evolution.</title>
        <authorList>
            <person name="Mudd A.B."/>
        </authorList>
    </citation>
    <scope>NUCLEOTIDE SEQUENCE</scope>
    <source>
        <strain evidence="1">237g6f4</strain>
        <tissue evidence="1">Blood</tissue>
    </source>
</reference>
<comment type="caution">
    <text evidence="1">The sequence shown here is derived from an EMBL/GenBank/DDBJ whole genome shotgun (WGS) entry which is preliminary data.</text>
</comment>
<accession>A0AAV7CRU4</accession>
<evidence type="ECO:0000313" key="2">
    <source>
        <dbReference type="Proteomes" id="UP000824782"/>
    </source>
</evidence>
<keyword evidence="2" id="KW-1185">Reference proteome</keyword>
<dbReference type="EMBL" id="WNYA01000002">
    <property type="protein sequence ID" value="KAG8586802.1"/>
    <property type="molecule type" value="Genomic_DNA"/>
</dbReference>
<protein>
    <submittedName>
        <fullName evidence="1">Uncharacterized protein</fullName>
    </submittedName>
</protein>